<evidence type="ECO:0000256" key="4">
    <source>
        <dbReference type="ARBA" id="ARBA00022692"/>
    </source>
</evidence>
<keyword evidence="7" id="KW-0653">Protein transport</keyword>
<keyword evidence="3" id="KW-1003">Cell membrane</keyword>
<comment type="caution">
    <text evidence="8">The sequence shown here is derived from an EMBL/GenBank/DDBJ whole genome shotgun (WGS) entry which is preliminary data.</text>
</comment>
<keyword evidence="6" id="KW-0472">Membrane</keyword>
<keyword evidence="5" id="KW-1133">Transmembrane helix</keyword>
<dbReference type="EMBL" id="JBHSBU010000001">
    <property type="protein sequence ID" value="MFC4159140.1"/>
    <property type="molecule type" value="Genomic_DNA"/>
</dbReference>
<name>A0ABV8MPJ6_9NEIS</name>
<dbReference type="InterPro" id="IPR003400">
    <property type="entry name" value="ExbD"/>
</dbReference>
<keyword evidence="9" id="KW-1185">Reference proteome</keyword>
<sequence length="146" mass="16120">MRAFAETGSPIMRKWEEPKKPKARIEIIPMIDVMMFLLVFFVLLSLNVIPALGVKTALPSSGVAQDLKAQKNAIITLAATGELQLDGKDVVLEQLAPKLRAMQKPNEKLVIIVNADRSTEFQRVIDVMDALKGNGFEAISFATKKK</sequence>
<protein>
    <submittedName>
        <fullName evidence="8">ExbD/TolR family protein</fullName>
    </submittedName>
</protein>
<dbReference type="RefSeq" id="WP_378162576.1">
    <property type="nucleotide sequence ID" value="NZ_JBHSBU010000001.1"/>
</dbReference>
<keyword evidence="4 7" id="KW-0812">Transmembrane</keyword>
<keyword evidence="7" id="KW-0813">Transport</keyword>
<accession>A0ABV8MPJ6</accession>
<dbReference type="Proteomes" id="UP001595791">
    <property type="component" value="Unassembled WGS sequence"/>
</dbReference>
<reference evidence="9" key="1">
    <citation type="journal article" date="2019" name="Int. J. Syst. Evol. Microbiol.">
        <title>The Global Catalogue of Microorganisms (GCM) 10K type strain sequencing project: providing services to taxonomists for standard genome sequencing and annotation.</title>
        <authorList>
            <consortium name="The Broad Institute Genomics Platform"/>
            <consortium name="The Broad Institute Genome Sequencing Center for Infectious Disease"/>
            <person name="Wu L."/>
            <person name="Ma J."/>
        </authorList>
    </citation>
    <scope>NUCLEOTIDE SEQUENCE [LARGE SCALE GENOMIC DNA]</scope>
    <source>
        <strain evidence="9">LMG 29894</strain>
    </source>
</reference>
<evidence type="ECO:0000256" key="1">
    <source>
        <dbReference type="ARBA" id="ARBA00004162"/>
    </source>
</evidence>
<evidence type="ECO:0000313" key="8">
    <source>
        <dbReference type="EMBL" id="MFC4159140.1"/>
    </source>
</evidence>
<organism evidence="8 9">
    <name type="scientific">Chitinimonas lacunae</name>
    <dbReference type="NCBI Taxonomy" id="1963018"/>
    <lineage>
        <taxon>Bacteria</taxon>
        <taxon>Pseudomonadati</taxon>
        <taxon>Pseudomonadota</taxon>
        <taxon>Betaproteobacteria</taxon>
        <taxon>Neisseriales</taxon>
        <taxon>Chitinibacteraceae</taxon>
        <taxon>Chitinimonas</taxon>
    </lineage>
</organism>
<evidence type="ECO:0000256" key="3">
    <source>
        <dbReference type="ARBA" id="ARBA00022475"/>
    </source>
</evidence>
<evidence type="ECO:0000313" key="9">
    <source>
        <dbReference type="Proteomes" id="UP001595791"/>
    </source>
</evidence>
<evidence type="ECO:0000256" key="5">
    <source>
        <dbReference type="ARBA" id="ARBA00022989"/>
    </source>
</evidence>
<evidence type="ECO:0000256" key="7">
    <source>
        <dbReference type="RuleBase" id="RU003879"/>
    </source>
</evidence>
<evidence type="ECO:0000256" key="6">
    <source>
        <dbReference type="ARBA" id="ARBA00023136"/>
    </source>
</evidence>
<evidence type="ECO:0000256" key="2">
    <source>
        <dbReference type="ARBA" id="ARBA00005811"/>
    </source>
</evidence>
<proteinExistence type="inferred from homology"/>
<dbReference type="Gene3D" id="3.30.420.270">
    <property type="match status" value="1"/>
</dbReference>
<comment type="similarity">
    <text evidence="2 7">Belongs to the ExbD/TolR family.</text>
</comment>
<comment type="subcellular location">
    <subcellularLocation>
        <location evidence="1">Cell membrane</location>
        <topology evidence="1">Single-pass membrane protein</topology>
    </subcellularLocation>
    <subcellularLocation>
        <location evidence="7">Cell membrane</location>
        <topology evidence="7">Single-pass type II membrane protein</topology>
    </subcellularLocation>
</comment>
<dbReference type="Pfam" id="PF02472">
    <property type="entry name" value="ExbD"/>
    <property type="match status" value="1"/>
</dbReference>
<dbReference type="PANTHER" id="PTHR30558">
    <property type="entry name" value="EXBD MEMBRANE COMPONENT OF PMF-DRIVEN MACROMOLECULE IMPORT SYSTEM"/>
    <property type="match status" value="1"/>
</dbReference>
<gene>
    <name evidence="8" type="ORF">ACFOW7_07190</name>
</gene>